<keyword evidence="7" id="KW-1185">Reference proteome</keyword>
<dbReference type="GO" id="GO:0003824">
    <property type="term" value="F:catalytic activity"/>
    <property type="evidence" value="ECO:0007669"/>
    <property type="project" value="InterPro"/>
</dbReference>
<accession>A0A6G4V5R5</accession>
<evidence type="ECO:0000256" key="3">
    <source>
        <dbReference type="ARBA" id="ARBA00023004"/>
    </source>
</evidence>
<keyword evidence="2" id="KW-0479">Metal-binding</keyword>
<dbReference type="InterPro" id="IPR058240">
    <property type="entry name" value="rSAM_sf"/>
</dbReference>
<keyword evidence="3" id="KW-0408">Iron</keyword>
<evidence type="ECO:0000313" key="6">
    <source>
        <dbReference type="EMBL" id="NGO09422.1"/>
    </source>
</evidence>
<dbReference type="Pfam" id="PF04055">
    <property type="entry name" value="Radical_SAM"/>
    <property type="match status" value="1"/>
</dbReference>
<sequence>MRRLTFADLQDGRLARGTLALLFITDNCPVGCAHCSVDSRPDSPRIRDFELFEEIVDGLCALPADRIIGISGGEPFVERRGLSLATERIAATGKQMIIYTSGFWGPDAEAGHGAPEWARKVIRRASAIFLSTDAYHEASVHERRFAGAARAVAEEQVWLVVQVMDGPGMVERAEELLRGALGVNWSDHAEIATAPPLNYGRARDLEDPWFGPRKRFPAEAFGTCPTANVQVIRYDGTATACCNETVIMGAGPRRMRRRTTTADEVTAAIDGLRDDPLFRAVGTVGPGMLTAHPRFQDLAGREYGSICELCWVMARRLPEDGSEDGLVDAIRVLAGHRKEQTS</sequence>
<keyword evidence="4" id="KW-0411">Iron-sulfur</keyword>
<gene>
    <name evidence="6" type="ORF">G5C60_17920</name>
</gene>
<dbReference type="GO" id="GO:0051536">
    <property type="term" value="F:iron-sulfur cluster binding"/>
    <property type="evidence" value="ECO:0007669"/>
    <property type="project" value="UniProtKB-KW"/>
</dbReference>
<dbReference type="RefSeq" id="WP_165260377.1">
    <property type="nucleotide sequence ID" value="NZ_JAAKZY010000050.1"/>
</dbReference>
<dbReference type="Gene3D" id="3.20.20.70">
    <property type="entry name" value="Aldolase class I"/>
    <property type="match status" value="1"/>
</dbReference>
<evidence type="ECO:0000259" key="5">
    <source>
        <dbReference type="Pfam" id="PF04055"/>
    </source>
</evidence>
<dbReference type="AlphaFoldDB" id="A0A6G4V5R5"/>
<protein>
    <recommendedName>
        <fullName evidence="5">Radical SAM core domain-containing protein</fullName>
    </recommendedName>
</protein>
<evidence type="ECO:0000313" key="7">
    <source>
        <dbReference type="Proteomes" id="UP000472335"/>
    </source>
</evidence>
<evidence type="ECO:0000256" key="1">
    <source>
        <dbReference type="ARBA" id="ARBA00022691"/>
    </source>
</evidence>
<feature type="domain" description="Radical SAM core" evidence="5">
    <location>
        <begin position="24"/>
        <end position="144"/>
    </location>
</feature>
<comment type="caution">
    <text evidence="6">The sequence shown here is derived from an EMBL/GenBank/DDBJ whole genome shotgun (WGS) entry which is preliminary data.</text>
</comment>
<dbReference type="Proteomes" id="UP000472335">
    <property type="component" value="Unassembled WGS sequence"/>
</dbReference>
<dbReference type="InterPro" id="IPR013785">
    <property type="entry name" value="Aldolase_TIM"/>
</dbReference>
<organism evidence="6 7">
    <name type="scientific">Streptomyces scabichelini</name>
    <dbReference type="NCBI Taxonomy" id="2711217"/>
    <lineage>
        <taxon>Bacteria</taxon>
        <taxon>Bacillati</taxon>
        <taxon>Actinomycetota</taxon>
        <taxon>Actinomycetes</taxon>
        <taxon>Kitasatosporales</taxon>
        <taxon>Streptomycetaceae</taxon>
        <taxon>Streptomyces</taxon>
    </lineage>
</organism>
<evidence type="ECO:0000256" key="4">
    <source>
        <dbReference type="ARBA" id="ARBA00023014"/>
    </source>
</evidence>
<evidence type="ECO:0000256" key="2">
    <source>
        <dbReference type="ARBA" id="ARBA00022723"/>
    </source>
</evidence>
<keyword evidence="1" id="KW-0949">S-adenosyl-L-methionine</keyword>
<dbReference type="InterPro" id="IPR007197">
    <property type="entry name" value="rSAM"/>
</dbReference>
<dbReference type="GO" id="GO:0046872">
    <property type="term" value="F:metal ion binding"/>
    <property type="evidence" value="ECO:0007669"/>
    <property type="project" value="UniProtKB-KW"/>
</dbReference>
<dbReference type="CDD" id="cd01335">
    <property type="entry name" value="Radical_SAM"/>
    <property type="match status" value="1"/>
</dbReference>
<dbReference type="SFLD" id="SFLDS00029">
    <property type="entry name" value="Radical_SAM"/>
    <property type="match status" value="1"/>
</dbReference>
<reference evidence="6 7" key="1">
    <citation type="submission" date="2020-02" db="EMBL/GenBank/DDBJ databases">
        <title>Whole-genome analyses of novel actinobacteria.</title>
        <authorList>
            <person name="Sahin N."/>
            <person name="Gencbay T."/>
        </authorList>
    </citation>
    <scope>NUCLEOTIDE SEQUENCE [LARGE SCALE GENOMIC DNA]</scope>
    <source>
        <strain evidence="6 7">HC44</strain>
    </source>
</reference>
<dbReference type="EMBL" id="JAAKZY010000050">
    <property type="protein sequence ID" value="NGO09422.1"/>
    <property type="molecule type" value="Genomic_DNA"/>
</dbReference>
<dbReference type="SUPFAM" id="SSF102114">
    <property type="entry name" value="Radical SAM enzymes"/>
    <property type="match status" value="1"/>
</dbReference>
<name>A0A6G4V5R5_9ACTN</name>
<proteinExistence type="predicted"/>